<name>A0A3B0SNU7_9ZZZZ</name>
<accession>A0A3B0SNU7</accession>
<dbReference type="EMBL" id="UOEH01000624">
    <property type="protein sequence ID" value="VAW07961.1"/>
    <property type="molecule type" value="Genomic_DNA"/>
</dbReference>
<proteinExistence type="predicted"/>
<dbReference type="AlphaFoldDB" id="A0A3B0SNU7"/>
<gene>
    <name evidence="1" type="ORF">MNBD_ALPHA05-486</name>
</gene>
<evidence type="ECO:0000313" key="1">
    <source>
        <dbReference type="EMBL" id="VAW07961.1"/>
    </source>
</evidence>
<reference evidence="1" key="1">
    <citation type="submission" date="2018-06" db="EMBL/GenBank/DDBJ databases">
        <authorList>
            <person name="Zhirakovskaya E."/>
        </authorList>
    </citation>
    <scope>NUCLEOTIDE SEQUENCE</scope>
</reference>
<sequence>WLVAGLLWVSFGLLFVRRAIGKFLRLIGICARTGMRGIARARAISARRSSR</sequence>
<feature type="non-terminal residue" evidence="1">
    <location>
        <position position="1"/>
    </location>
</feature>
<organism evidence="1">
    <name type="scientific">hydrothermal vent metagenome</name>
    <dbReference type="NCBI Taxonomy" id="652676"/>
    <lineage>
        <taxon>unclassified sequences</taxon>
        <taxon>metagenomes</taxon>
        <taxon>ecological metagenomes</taxon>
    </lineage>
</organism>
<protein>
    <submittedName>
        <fullName evidence="1">Uncharacterized protein</fullName>
    </submittedName>
</protein>